<comment type="caution">
    <text evidence="1">The sequence shown here is derived from an EMBL/GenBank/DDBJ whole genome shotgun (WGS) entry which is preliminary data.</text>
</comment>
<dbReference type="AlphaFoldDB" id="A0AAV4BHG6"/>
<keyword evidence="2" id="KW-1185">Reference proteome</keyword>
<evidence type="ECO:0000313" key="1">
    <source>
        <dbReference type="EMBL" id="GFO18316.1"/>
    </source>
</evidence>
<name>A0AAV4BHG6_9GAST</name>
<accession>A0AAV4BHG6</accession>
<reference evidence="1 2" key="1">
    <citation type="journal article" date="2021" name="Elife">
        <title>Chloroplast acquisition without the gene transfer in kleptoplastic sea slugs, Plakobranchus ocellatus.</title>
        <authorList>
            <person name="Maeda T."/>
            <person name="Takahashi S."/>
            <person name="Yoshida T."/>
            <person name="Shimamura S."/>
            <person name="Takaki Y."/>
            <person name="Nagai Y."/>
            <person name="Toyoda A."/>
            <person name="Suzuki Y."/>
            <person name="Arimoto A."/>
            <person name="Ishii H."/>
            <person name="Satoh N."/>
            <person name="Nishiyama T."/>
            <person name="Hasebe M."/>
            <person name="Maruyama T."/>
            <person name="Minagawa J."/>
            <person name="Obokata J."/>
            <person name="Shigenobu S."/>
        </authorList>
    </citation>
    <scope>NUCLEOTIDE SEQUENCE [LARGE SCALE GENOMIC DNA]</scope>
</reference>
<evidence type="ECO:0000313" key="2">
    <source>
        <dbReference type="Proteomes" id="UP000735302"/>
    </source>
</evidence>
<gene>
    <name evidence="1" type="ORF">PoB_004482100</name>
</gene>
<proteinExistence type="predicted"/>
<organism evidence="1 2">
    <name type="scientific">Plakobranchus ocellatus</name>
    <dbReference type="NCBI Taxonomy" id="259542"/>
    <lineage>
        <taxon>Eukaryota</taxon>
        <taxon>Metazoa</taxon>
        <taxon>Spiralia</taxon>
        <taxon>Lophotrochozoa</taxon>
        <taxon>Mollusca</taxon>
        <taxon>Gastropoda</taxon>
        <taxon>Heterobranchia</taxon>
        <taxon>Euthyneura</taxon>
        <taxon>Panpulmonata</taxon>
        <taxon>Sacoglossa</taxon>
        <taxon>Placobranchoidea</taxon>
        <taxon>Plakobranchidae</taxon>
        <taxon>Plakobranchus</taxon>
    </lineage>
</organism>
<protein>
    <recommendedName>
        <fullName evidence="3">RRM domain-containing protein</fullName>
    </recommendedName>
</protein>
<dbReference type="Proteomes" id="UP000735302">
    <property type="component" value="Unassembled WGS sequence"/>
</dbReference>
<evidence type="ECO:0008006" key="3">
    <source>
        <dbReference type="Google" id="ProtNLM"/>
    </source>
</evidence>
<sequence length="117" mass="13729">MSTPLHENERLQYTACKWITPASHMKEMDTTPKTLVKKSRSLLTAPRLQCFTMLRRKNTGYAFCNFRKPEHLHLLVQSDQKKIRGVPKFRSMSRYLKSQDCDLFIKKVLTQPETVLS</sequence>
<dbReference type="EMBL" id="BLXT01004946">
    <property type="protein sequence ID" value="GFO18316.1"/>
    <property type="molecule type" value="Genomic_DNA"/>
</dbReference>